<dbReference type="Proteomes" id="UP000287188">
    <property type="component" value="Unassembled WGS sequence"/>
</dbReference>
<reference evidence="3" key="1">
    <citation type="submission" date="2018-12" db="EMBL/GenBank/DDBJ databases">
        <title>Tengunoibacter tsumagoiensis gen. nov., sp. nov., Dictyobacter kobayashii sp. nov., D. alpinus sp. nov., and D. joshuensis sp. nov. and description of Dictyobacteraceae fam. nov. within the order Ktedonobacterales isolated from Tengu-no-mugimeshi.</title>
        <authorList>
            <person name="Wang C.M."/>
            <person name="Zheng Y."/>
            <person name="Sakai Y."/>
            <person name="Toyoda A."/>
            <person name="Minakuchi Y."/>
            <person name="Abe K."/>
            <person name="Yokota A."/>
            <person name="Yabe S."/>
        </authorList>
    </citation>
    <scope>NUCLEOTIDE SEQUENCE [LARGE SCALE GENOMIC DNA]</scope>
    <source>
        <strain evidence="3">Uno11</strain>
    </source>
</reference>
<keyword evidence="3" id="KW-1185">Reference proteome</keyword>
<proteinExistence type="predicted"/>
<sequence>MHERPGTTVLRMRYGDCGLWDANDICYAGTAANRLEFLHELNQHRYVLQLGLQHGAR</sequence>
<protein>
    <submittedName>
        <fullName evidence="1">Uncharacterized protein</fullName>
    </submittedName>
</protein>
<reference evidence="1" key="2">
    <citation type="journal article" date="2019" name="Int. J. Syst. Evol. Microbiol.">
        <title>Tengunoibacter tsumagoiensis gen. nov., sp. nov., Dictyobacter kobayashii sp. nov., Dictyobacter alpinus sp. nov., and description of Dictyobacteraceae fam. nov. within the order Ktedonobacterales isolated from Tengu-no-mugimeshi, a soil-like granular mass of micro-organisms, and emended descriptions of the genera Ktedonobacter and Dictyobacter.</title>
        <authorList>
            <person name="Wang C."/>
            <person name="Zheng Y."/>
            <person name="Sakai Y."/>
            <person name="Toyoda A."/>
            <person name="Minakuchi Y."/>
            <person name="Abe K."/>
            <person name="Yokota A."/>
            <person name="Yabe S."/>
        </authorList>
    </citation>
    <scope>NUCLEOTIDE SEQUENCE</scope>
    <source>
        <strain evidence="1">Uno11</strain>
    </source>
</reference>
<dbReference type="AlphaFoldDB" id="A0A402AKK6"/>
<dbReference type="EMBL" id="BIFS01000001">
    <property type="protein sequence ID" value="GCE19566.1"/>
    <property type="molecule type" value="Genomic_DNA"/>
</dbReference>
<evidence type="ECO:0000313" key="1">
    <source>
        <dbReference type="EMBL" id="GCE19564.1"/>
    </source>
</evidence>
<organism evidence="1 3">
    <name type="scientific">Dictyobacter kobayashii</name>
    <dbReference type="NCBI Taxonomy" id="2014872"/>
    <lineage>
        <taxon>Bacteria</taxon>
        <taxon>Bacillati</taxon>
        <taxon>Chloroflexota</taxon>
        <taxon>Ktedonobacteria</taxon>
        <taxon>Ktedonobacterales</taxon>
        <taxon>Dictyobacteraceae</taxon>
        <taxon>Dictyobacter</taxon>
    </lineage>
</organism>
<evidence type="ECO:0000313" key="2">
    <source>
        <dbReference type="EMBL" id="GCE19566.1"/>
    </source>
</evidence>
<evidence type="ECO:0000313" key="3">
    <source>
        <dbReference type="Proteomes" id="UP000287188"/>
    </source>
</evidence>
<name>A0A402AKK6_9CHLR</name>
<accession>A0A402AKK6</accession>
<comment type="caution">
    <text evidence="1">The sequence shown here is derived from an EMBL/GenBank/DDBJ whole genome shotgun (WGS) entry which is preliminary data.</text>
</comment>
<gene>
    <name evidence="1" type="ORF">KDK_33640</name>
    <name evidence="2" type="ORF">KDK_33660</name>
</gene>
<dbReference type="EMBL" id="BIFS01000001">
    <property type="protein sequence ID" value="GCE19564.1"/>
    <property type="molecule type" value="Genomic_DNA"/>
</dbReference>